<evidence type="ECO:0000313" key="3">
    <source>
        <dbReference type="Proteomes" id="UP000070444"/>
    </source>
</evidence>
<protein>
    <submittedName>
        <fullName evidence="2">Uncharacterized protein</fullName>
    </submittedName>
</protein>
<organism evidence="2 3">
    <name type="scientific">Conidiobolus coronatus (strain ATCC 28846 / CBS 209.66 / NRRL 28638)</name>
    <name type="common">Delacroixia coronata</name>
    <dbReference type="NCBI Taxonomy" id="796925"/>
    <lineage>
        <taxon>Eukaryota</taxon>
        <taxon>Fungi</taxon>
        <taxon>Fungi incertae sedis</taxon>
        <taxon>Zoopagomycota</taxon>
        <taxon>Entomophthoromycotina</taxon>
        <taxon>Entomophthoromycetes</taxon>
        <taxon>Entomophthorales</taxon>
        <taxon>Ancylistaceae</taxon>
        <taxon>Conidiobolus</taxon>
    </lineage>
</organism>
<name>A0A137PH08_CONC2</name>
<dbReference type="AlphaFoldDB" id="A0A137PH08"/>
<feature type="signal peptide" evidence="1">
    <location>
        <begin position="1"/>
        <end position="15"/>
    </location>
</feature>
<dbReference type="Proteomes" id="UP000070444">
    <property type="component" value="Unassembled WGS sequence"/>
</dbReference>
<keyword evidence="3" id="KW-1185">Reference proteome</keyword>
<sequence length="148" mass="16375">MKFFNYLLLAIPALAQSACQSTNQPEISNCSAQSAPFKLNTITTYNKQLAGNILQIIDVNFQGQLSRKLVEPKTIWKITHVRPDGNIVALGDGEAPHYTNGQVYNPGTVTFNVHIEEFRRGSLNPLTLELKTVDKTGEVSVLKAVYNI</sequence>
<proteinExistence type="predicted"/>
<evidence type="ECO:0000256" key="1">
    <source>
        <dbReference type="SAM" id="SignalP"/>
    </source>
</evidence>
<evidence type="ECO:0000313" key="2">
    <source>
        <dbReference type="EMBL" id="KXN74286.1"/>
    </source>
</evidence>
<dbReference type="EMBL" id="KQ964425">
    <property type="protein sequence ID" value="KXN74286.1"/>
    <property type="molecule type" value="Genomic_DNA"/>
</dbReference>
<keyword evidence="1" id="KW-0732">Signal</keyword>
<reference evidence="2 3" key="1">
    <citation type="journal article" date="2015" name="Genome Biol. Evol.">
        <title>Phylogenomic analyses indicate that early fungi evolved digesting cell walls of algal ancestors of land plants.</title>
        <authorList>
            <person name="Chang Y."/>
            <person name="Wang S."/>
            <person name="Sekimoto S."/>
            <person name="Aerts A.L."/>
            <person name="Choi C."/>
            <person name="Clum A."/>
            <person name="LaButti K.M."/>
            <person name="Lindquist E.A."/>
            <person name="Yee Ngan C."/>
            <person name="Ohm R.A."/>
            <person name="Salamov A.A."/>
            <person name="Grigoriev I.V."/>
            <person name="Spatafora J.W."/>
            <person name="Berbee M.L."/>
        </authorList>
    </citation>
    <scope>NUCLEOTIDE SEQUENCE [LARGE SCALE GENOMIC DNA]</scope>
    <source>
        <strain evidence="2 3">NRRL 28638</strain>
    </source>
</reference>
<gene>
    <name evidence="2" type="ORF">CONCODRAFT_67616</name>
</gene>
<feature type="chain" id="PRO_5013062722" evidence="1">
    <location>
        <begin position="16"/>
        <end position="148"/>
    </location>
</feature>
<accession>A0A137PH08</accession>